<name>A0ABR4K137_9EURO</name>
<dbReference type="InterPro" id="IPR056884">
    <property type="entry name" value="NPHP3-like_N"/>
</dbReference>
<evidence type="ECO:0000259" key="3">
    <source>
        <dbReference type="Pfam" id="PF24883"/>
    </source>
</evidence>
<evidence type="ECO:0000313" key="4">
    <source>
        <dbReference type="EMBL" id="KAL2846030.1"/>
    </source>
</evidence>
<dbReference type="SUPFAM" id="SSF53167">
    <property type="entry name" value="Purine and uridine phosphorylases"/>
    <property type="match status" value="1"/>
</dbReference>
<dbReference type="Gene3D" id="3.40.50.300">
    <property type="entry name" value="P-loop containing nucleotide triphosphate hydrolases"/>
    <property type="match status" value="1"/>
</dbReference>
<feature type="domain" description="Nephrocystin 3-like N-terminal" evidence="3">
    <location>
        <begin position="308"/>
        <end position="381"/>
    </location>
</feature>
<dbReference type="InterPro" id="IPR053137">
    <property type="entry name" value="NLR-like"/>
</dbReference>
<dbReference type="Pfam" id="PF01048">
    <property type="entry name" value="PNP_UDP_1"/>
    <property type="match status" value="1"/>
</dbReference>
<sequence length="506" mass="56067">MLDELHENLANPIGDHNTYTLGSIGSHNVVIAWLPKGQMGTNSAAAVATRIVNTFPSIRTGLMVGIGGGFPPKVRLGDVVVGTPSGQWPGLVQWDFGKTESEGFKRIGALNNPPAPLLTALSKLEARHLVEGSRIRHHLDVVERKGKKMALKFTRRDHLHDPLDVAKTVSLEEPKVHYGLVASGNQVLCVEMEAAGLSNNFPCLAIRGICDYADEGKNKDWQEYAAGVAAAFAKELLEVVQPIELNRERSVKDVLDQVANAVLRTQNDVEHLRSFVDEQKTSDILNWLTLTDYGPQQADHLRRREPSTGQWLLSSTEYSHWVKTAGQILFCPGIPGAGKTIMAAIVIDDLHQRLRHKQDVGIVYIYCNYQRQEEQTLHDLLLDEGLRQLKTQPSLGEVANDIHSLSDLYDRLFIVVDALDECQTANNCRTKFINELLSLQSRHNATIFATSRLINDVAERFQQATLLEIRANPEDVGVFLAANMANLPAQYQDSIKTAIPEAIDGM</sequence>
<keyword evidence="5" id="KW-1185">Reference proteome</keyword>
<dbReference type="Proteomes" id="UP001610444">
    <property type="component" value="Unassembled WGS sequence"/>
</dbReference>
<dbReference type="EMBL" id="JBFXLR010000034">
    <property type="protein sequence ID" value="KAL2846030.1"/>
    <property type="molecule type" value="Genomic_DNA"/>
</dbReference>
<dbReference type="InterPro" id="IPR035994">
    <property type="entry name" value="Nucleoside_phosphorylase_sf"/>
</dbReference>
<dbReference type="PANTHER" id="PTHR46082">
    <property type="entry name" value="ATP/GTP-BINDING PROTEIN-RELATED"/>
    <property type="match status" value="1"/>
</dbReference>
<dbReference type="GeneID" id="98158368"/>
<dbReference type="RefSeq" id="XP_070896960.1">
    <property type="nucleotide sequence ID" value="XM_071043204.1"/>
</dbReference>
<feature type="domain" description="Nephrocystin 3-like N-terminal" evidence="3">
    <location>
        <begin position="387"/>
        <end position="452"/>
    </location>
</feature>
<feature type="domain" description="Nucleoside phosphorylase" evidence="2">
    <location>
        <begin position="15"/>
        <end position="237"/>
    </location>
</feature>
<dbReference type="PANTHER" id="PTHR46082:SF11">
    <property type="entry name" value="AAA+ ATPASE DOMAIN-CONTAINING PROTEIN-RELATED"/>
    <property type="match status" value="1"/>
</dbReference>
<evidence type="ECO:0000313" key="5">
    <source>
        <dbReference type="Proteomes" id="UP001610444"/>
    </source>
</evidence>
<dbReference type="InterPro" id="IPR027417">
    <property type="entry name" value="P-loop_NTPase"/>
</dbReference>
<organism evidence="4 5">
    <name type="scientific">Aspergillus pseudodeflectus</name>
    <dbReference type="NCBI Taxonomy" id="176178"/>
    <lineage>
        <taxon>Eukaryota</taxon>
        <taxon>Fungi</taxon>
        <taxon>Dikarya</taxon>
        <taxon>Ascomycota</taxon>
        <taxon>Pezizomycotina</taxon>
        <taxon>Eurotiomycetes</taxon>
        <taxon>Eurotiomycetidae</taxon>
        <taxon>Eurotiales</taxon>
        <taxon>Aspergillaceae</taxon>
        <taxon>Aspergillus</taxon>
        <taxon>Aspergillus subgen. Nidulantes</taxon>
    </lineage>
</organism>
<evidence type="ECO:0000256" key="1">
    <source>
        <dbReference type="ARBA" id="ARBA00022737"/>
    </source>
</evidence>
<comment type="caution">
    <text evidence="4">The sequence shown here is derived from an EMBL/GenBank/DDBJ whole genome shotgun (WGS) entry which is preliminary data.</text>
</comment>
<reference evidence="4 5" key="1">
    <citation type="submission" date="2024-07" db="EMBL/GenBank/DDBJ databases">
        <title>Section-level genome sequencing and comparative genomics of Aspergillus sections Usti and Cavernicolus.</title>
        <authorList>
            <consortium name="Lawrence Berkeley National Laboratory"/>
            <person name="Nybo J.L."/>
            <person name="Vesth T.C."/>
            <person name="Theobald S."/>
            <person name="Frisvad J.C."/>
            <person name="Larsen T.O."/>
            <person name="Kjaerboelling I."/>
            <person name="Rothschild-Mancinelli K."/>
            <person name="Lyhne E.K."/>
            <person name="Kogle M.E."/>
            <person name="Barry K."/>
            <person name="Clum A."/>
            <person name="Na H."/>
            <person name="Ledsgaard L."/>
            <person name="Lin J."/>
            <person name="Lipzen A."/>
            <person name="Kuo A."/>
            <person name="Riley R."/>
            <person name="Mondo S."/>
            <person name="LaButti K."/>
            <person name="Haridas S."/>
            <person name="Pangalinan J."/>
            <person name="Salamov A.A."/>
            <person name="Simmons B.A."/>
            <person name="Magnuson J.K."/>
            <person name="Chen J."/>
            <person name="Drula E."/>
            <person name="Henrissat B."/>
            <person name="Wiebenga A."/>
            <person name="Lubbers R.J."/>
            <person name="Gomes A.C."/>
            <person name="Macurrencykelacurrency M.R."/>
            <person name="Stajich J."/>
            <person name="Grigoriev I.V."/>
            <person name="Mortensen U.H."/>
            <person name="De vries R.P."/>
            <person name="Baker S.E."/>
            <person name="Andersen M.R."/>
        </authorList>
    </citation>
    <scope>NUCLEOTIDE SEQUENCE [LARGE SCALE GENOMIC DNA]</scope>
    <source>
        <strain evidence="4 5">CBS 756.74</strain>
    </source>
</reference>
<gene>
    <name evidence="4" type="ORF">BJX68DRAFT_256601</name>
</gene>
<protein>
    <submittedName>
        <fullName evidence="4">Nucleoside phosphorylase domain-containing protein</fullName>
    </submittedName>
</protein>
<evidence type="ECO:0000259" key="2">
    <source>
        <dbReference type="Pfam" id="PF01048"/>
    </source>
</evidence>
<dbReference type="InterPro" id="IPR000845">
    <property type="entry name" value="Nucleoside_phosphorylase_d"/>
</dbReference>
<dbReference type="Pfam" id="PF24883">
    <property type="entry name" value="NPHP3_N"/>
    <property type="match status" value="2"/>
</dbReference>
<dbReference type="SUPFAM" id="SSF52540">
    <property type="entry name" value="P-loop containing nucleoside triphosphate hydrolases"/>
    <property type="match status" value="1"/>
</dbReference>
<dbReference type="Gene3D" id="3.40.50.1580">
    <property type="entry name" value="Nucleoside phosphorylase domain"/>
    <property type="match status" value="1"/>
</dbReference>
<proteinExistence type="predicted"/>
<accession>A0ABR4K137</accession>
<keyword evidence="1" id="KW-0677">Repeat</keyword>